<dbReference type="InterPro" id="IPR029058">
    <property type="entry name" value="AB_hydrolase_fold"/>
</dbReference>
<keyword evidence="3" id="KW-0378">Hydrolase</keyword>
<dbReference type="AlphaFoldDB" id="A0A6G1SRC1"/>
<dbReference type="EMBL" id="GGYP01007659">
    <property type="protein sequence ID" value="MDE52430.1"/>
    <property type="molecule type" value="Transcribed_RNA"/>
</dbReference>
<dbReference type="PANTHER" id="PTHR46331">
    <property type="entry name" value="VALACYCLOVIR HYDROLASE"/>
    <property type="match status" value="1"/>
</dbReference>
<dbReference type="PRINTS" id="PR00111">
    <property type="entry name" value="ABHYDROLASE"/>
</dbReference>
<accession>A0A6G1SRC1</accession>
<feature type="domain" description="AB hydrolase-1" evidence="1">
    <location>
        <begin position="24"/>
        <end position="134"/>
    </location>
</feature>
<gene>
    <name evidence="3" type="primary">BPHL_1</name>
    <name evidence="2" type="synonym">BPHL_0</name>
    <name evidence="2" type="ORF">g.10315</name>
    <name evidence="3" type="ORF">g.10316</name>
</gene>
<proteinExistence type="predicted"/>
<dbReference type="Gene3D" id="3.40.50.1820">
    <property type="entry name" value="alpha/beta hydrolase"/>
    <property type="match status" value="1"/>
</dbReference>
<dbReference type="PANTHER" id="PTHR46331:SF2">
    <property type="entry name" value="VALACYCLOVIR HYDROLASE"/>
    <property type="match status" value="1"/>
</dbReference>
<dbReference type="SUPFAM" id="SSF53474">
    <property type="entry name" value="alpha/beta-Hydrolases"/>
    <property type="match status" value="1"/>
</dbReference>
<protein>
    <submittedName>
        <fullName evidence="3">Valacyclovir hydrolase</fullName>
    </submittedName>
</protein>
<sequence>MPSFFEEVDGVRIHYEKVGTGSQVLLLIPGAIGCTRSDFPDQLDGGLDQSLFTIIAIDLPGYGKSRPPERQYSVEAYPNDARKAAGLMDKLGYKLYSVLGWSDGAKIALLLAIRHQARVDKLIVWGVVPYASEYDIKAVSMTRDISVFDPKSRKLYIEAYGQELFEQLWHKHVDYCVGFSGNATAIWDIRKEMRSIKCPTLILHGDKDPLIDKNHPYTAEKEIADSRLVRFANGSHNIHQVYVQEFNKTVTDFLLE</sequence>
<dbReference type="GO" id="GO:0017171">
    <property type="term" value="F:serine hydrolase activity"/>
    <property type="evidence" value="ECO:0007669"/>
    <property type="project" value="TreeGrafter"/>
</dbReference>
<dbReference type="EMBL" id="GGYP01003102">
    <property type="protein sequence ID" value="MDE47873.1"/>
    <property type="molecule type" value="Transcribed_RNA"/>
</dbReference>
<evidence type="ECO:0000313" key="2">
    <source>
        <dbReference type="EMBL" id="MDE47873.1"/>
    </source>
</evidence>
<evidence type="ECO:0000313" key="3">
    <source>
        <dbReference type="EMBL" id="MDE52430.1"/>
    </source>
</evidence>
<name>A0A6G1SRC1_9ACAR</name>
<reference evidence="3" key="1">
    <citation type="submission" date="2018-10" db="EMBL/GenBank/DDBJ databases">
        <title>Transcriptome assembly of Aceria tosichella (Wheat curl mite) Type 2.</title>
        <authorList>
            <person name="Scully E.D."/>
            <person name="Geib S.M."/>
            <person name="Palmer N.A."/>
            <person name="Gupta A.K."/>
            <person name="Sarath G."/>
            <person name="Tatineni S."/>
        </authorList>
    </citation>
    <scope>NUCLEOTIDE SEQUENCE</scope>
    <source>
        <strain evidence="3">LincolnNE</strain>
    </source>
</reference>
<dbReference type="Pfam" id="PF00561">
    <property type="entry name" value="Abhydrolase_1"/>
    <property type="match status" value="2"/>
</dbReference>
<feature type="domain" description="AB hydrolase-1" evidence="1">
    <location>
        <begin position="158"/>
        <end position="239"/>
    </location>
</feature>
<dbReference type="InterPro" id="IPR000073">
    <property type="entry name" value="AB_hydrolase_1"/>
</dbReference>
<evidence type="ECO:0000259" key="1">
    <source>
        <dbReference type="Pfam" id="PF00561"/>
    </source>
</evidence>
<organism evidence="3">
    <name type="scientific">Aceria tosichella</name>
    <name type="common">wheat curl mite</name>
    <dbReference type="NCBI Taxonomy" id="561515"/>
    <lineage>
        <taxon>Eukaryota</taxon>
        <taxon>Metazoa</taxon>
        <taxon>Ecdysozoa</taxon>
        <taxon>Arthropoda</taxon>
        <taxon>Chelicerata</taxon>
        <taxon>Arachnida</taxon>
        <taxon>Acari</taxon>
        <taxon>Acariformes</taxon>
        <taxon>Trombidiformes</taxon>
        <taxon>Prostigmata</taxon>
        <taxon>Eupodina</taxon>
        <taxon>Eriophyoidea</taxon>
        <taxon>Eriophyidae</taxon>
        <taxon>Eriophyinae</taxon>
        <taxon>Aceriini</taxon>
        <taxon>Aceria</taxon>
    </lineage>
</organism>